<name>A0ACB9F1N4_CICIN</name>
<protein>
    <submittedName>
        <fullName evidence="1">Uncharacterized protein</fullName>
    </submittedName>
</protein>
<reference evidence="2" key="1">
    <citation type="journal article" date="2022" name="Mol. Ecol. Resour.">
        <title>The genomes of chicory, endive, great burdock and yacon provide insights into Asteraceae palaeo-polyploidization history and plant inulin production.</title>
        <authorList>
            <person name="Fan W."/>
            <person name="Wang S."/>
            <person name="Wang H."/>
            <person name="Wang A."/>
            <person name="Jiang F."/>
            <person name="Liu H."/>
            <person name="Zhao H."/>
            <person name="Xu D."/>
            <person name="Zhang Y."/>
        </authorList>
    </citation>
    <scope>NUCLEOTIDE SEQUENCE [LARGE SCALE GENOMIC DNA]</scope>
    <source>
        <strain evidence="2">cv. Punajuju</strain>
    </source>
</reference>
<organism evidence="1 2">
    <name type="scientific">Cichorium intybus</name>
    <name type="common">Chicory</name>
    <dbReference type="NCBI Taxonomy" id="13427"/>
    <lineage>
        <taxon>Eukaryota</taxon>
        <taxon>Viridiplantae</taxon>
        <taxon>Streptophyta</taxon>
        <taxon>Embryophyta</taxon>
        <taxon>Tracheophyta</taxon>
        <taxon>Spermatophyta</taxon>
        <taxon>Magnoliopsida</taxon>
        <taxon>eudicotyledons</taxon>
        <taxon>Gunneridae</taxon>
        <taxon>Pentapetalae</taxon>
        <taxon>asterids</taxon>
        <taxon>campanulids</taxon>
        <taxon>Asterales</taxon>
        <taxon>Asteraceae</taxon>
        <taxon>Cichorioideae</taxon>
        <taxon>Cichorieae</taxon>
        <taxon>Cichoriinae</taxon>
        <taxon>Cichorium</taxon>
    </lineage>
</organism>
<sequence>MLQFRGDQRRQRTTPNTAAATNHHHFHLCRPSNAKLFLVCDFDALCVLFGFLMNINSTLHPLLGMHDV</sequence>
<comment type="caution">
    <text evidence="1">The sequence shown here is derived from an EMBL/GenBank/DDBJ whole genome shotgun (WGS) entry which is preliminary data.</text>
</comment>
<proteinExistence type="predicted"/>
<gene>
    <name evidence="1" type="ORF">L2E82_15038</name>
</gene>
<accession>A0ACB9F1N4</accession>
<evidence type="ECO:0000313" key="1">
    <source>
        <dbReference type="EMBL" id="KAI3765017.1"/>
    </source>
</evidence>
<keyword evidence="2" id="KW-1185">Reference proteome</keyword>
<evidence type="ECO:0000313" key="2">
    <source>
        <dbReference type="Proteomes" id="UP001055811"/>
    </source>
</evidence>
<reference evidence="1 2" key="2">
    <citation type="journal article" date="2022" name="Mol. Ecol. Resour.">
        <title>The genomes of chicory, endive, great burdock and yacon provide insights into Asteraceae paleo-polyploidization history and plant inulin production.</title>
        <authorList>
            <person name="Fan W."/>
            <person name="Wang S."/>
            <person name="Wang H."/>
            <person name="Wang A."/>
            <person name="Jiang F."/>
            <person name="Liu H."/>
            <person name="Zhao H."/>
            <person name="Xu D."/>
            <person name="Zhang Y."/>
        </authorList>
    </citation>
    <scope>NUCLEOTIDE SEQUENCE [LARGE SCALE GENOMIC DNA]</scope>
    <source>
        <strain evidence="2">cv. Punajuju</strain>
        <tissue evidence="1">Leaves</tissue>
    </source>
</reference>
<dbReference type="EMBL" id="CM042011">
    <property type="protein sequence ID" value="KAI3765017.1"/>
    <property type="molecule type" value="Genomic_DNA"/>
</dbReference>
<dbReference type="Proteomes" id="UP001055811">
    <property type="component" value="Linkage Group LG03"/>
</dbReference>